<dbReference type="InterPro" id="IPR016186">
    <property type="entry name" value="C-type_lectin-like/link_sf"/>
</dbReference>
<dbReference type="PROSITE" id="PS50041">
    <property type="entry name" value="C_TYPE_LECTIN_2"/>
    <property type="match status" value="1"/>
</dbReference>
<dbReference type="VEuPathDB" id="VectorBase:AEPI008655"/>
<dbReference type="InterPro" id="IPR016187">
    <property type="entry name" value="CTDL_fold"/>
</dbReference>
<protein>
    <recommendedName>
        <fullName evidence="2">C-type lectin domain-containing protein</fullName>
    </recommendedName>
</protein>
<dbReference type="Proteomes" id="UP000075885">
    <property type="component" value="Unassembled WGS sequence"/>
</dbReference>
<keyword evidence="1" id="KW-0732">Signal</keyword>
<dbReference type="EnsemblMetazoa" id="AEPI008655-RA">
    <property type="protein sequence ID" value="AEPI008655-PA"/>
    <property type="gene ID" value="AEPI008655"/>
</dbReference>
<dbReference type="CDD" id="cd00037">
    <property type="entry name" value="CLECT"/>
    <property type="match status" value="1"/>
</dbReference>
<evidence type="ECO:0000313" key="4">
    <source>
        <dbReference type="Proteomes" id="UP000075885"/>
    </source>
</evidence>
<proteinExistence type="predicted"/>
<evidence type="ECO:0000256" key="1">
    <source>
        <dbReference type="SAM" id="SignalP"/>
    </source>
</evidence>
<organism evidence="3 4">
    <name type="scientific">Anopheles epiroticus</name>
    <dbReference type="NCBI Taxonomy" id="199890"/>
    <lineage>
        <taxon>Eukaryota</taxon>
        <taxon>Metazoa</taxon>
        <taxon>Ecdysozoa</taxon>
        <taxon>Arthropoda</taxon>
        <taxon>Hexapoda</taxon>
        <taxon>Insecta</taxon>
        <taxon>Pterygota</taxon>
        <taxon>Neoptera</taxon>
        <taxon>Endopterygota</taxon>
        <taxon>Diptera</taxon>
        <taxon>Nematocera</taxon>
        <taxon>Culicoidea</taxon>
        <taxon>Culicidae</taxon>
        <taxon>Anophelinae</taxon>
        <taxon>Anopheles</taxon>
    </lineage>
</organism>
<sequence>MLFTKANITAVLLLLTVYSGAALALPKIEDNLPQVKENPVPASSALKDDQVKTMVPQPRYLLPANFGVKIKKFSIGTLGVGSFFRAWRNCIQEGKGLATIESKQEQEYLESMLESISAGTRYWIGATNLGSSSKRKLTWITTDLPVERRANLI</sequence>
<keyword evidence="4" id="KW-1185">Reference proteome</keyword>
<dbReference type="STRING" id="199890.A0A182PNX6"/>
<accession>A0A182PNX6</accession>
<feature type="domain" description="C-type lectin" evidence="2">
    <location>
        <begin position="82"/>
        <end position="147"/>
    </location>
</feature>
<evidence type="ECO:0000259" key="2">
    <source>
        <dbReference type="PROSITE" id="PS50041"/>
    </source>
</evidence>
<dbReference type="InterPro" id="IPR001304">
    <property type="entry name" value="C-type_lectin-like"/>
</dbReference>
<dbReference type="Pfam" id="PF00059">
    <property type="entry name" value="Lectin_C"/>
    <property type="match status" value="1"/>
</dbReference>
<reference evidence="3" key="2">
    <citation type="submission" date="2020-05" db="UniProtKB">
        <authorList>
            <consortium name="EnsemblMetazoa"/>
        </authorList>
    </citation>
    <scope>IDENTIFICATION</scope>
    <source>
        <strain evidence="3">Epiroticus2</strain>
    </source>
</reference>
<dbReference type="AlphaFoldDB" id="A0A182PNX6"/>
<feature type="signal peptide" evidence="1">
    <location>
        <begin position="1"/>
        <end position="24"/>
    </location>
</feature>
<dbReference type="Gene3D" id="3.10.100.10">
    <property type="entry name" value="Mannose-Binding Protein A, subunit A"/>
    <property type="match status" value="1"/>
</dbReference>
<reference evidence="4" key="1">
    <citation type="submission" date="2013-03" db="EMBL/GenBank/DDBJ databases">
        <title>The Genome Sequence of Anopheles epiroticus epiroticus2.</title>
        <authorList>
            <consortium name="The Broad Institute Genomics Platform"/>
            <person name="Neafsey D.E."/>
            <person name="Howell P."/>
            <person name="Walker B."/>
            <person name="Young S.K."/>
            <person name="Zeng Q."/>
            <person name="Gargeya S."/>
            <person name="Fitzgerald M."/>
            <person name="Haas B."/>
            <person name="Abouelleil A."/>
            <person name="Allen A.W."/>
            <person name="Alvarado L."/>
            <person name="Arachchi H.M."/>
            <person name="Berlin A.M."/>
            <person name="Chapman S.B."/>
            <person name="Gainer-Dewar J."/>
            <person name="Goldberg J."/>
            <person name="Griggs A."/>
            <person name="Gujja S."/>
            <person name="Hansen M."/>
            <person name="Howarth C."/>
            <person name="Imamovic A."/>
            <person name="Ireland A."/>
            <person name="Larimer J."/>
            <person name="McCowan C."/>
            <person name="Murphy C."/>
            <person name="Pearson M."/>
            <person name="Poon T.W."/>
            <person name="Priest M."/>
            <person name="Roberts A."/>
            <person name="Saif S."/>
            <person name="Shea T."/>
            <person name="Sisk P."/>
            <person name="Sykes S."/>
            <person name="Wortman J."/>
            <person name="Nusbaum C."/>
            <person name="Birren B."/>
        </authorList>
    </citation>
    <scope>NUCLEOTIDE SEQUENCE [LARGE SCALE GENOMIC DNA]</scope>
    <source>
        <strain evidence="4">Epiroticus2</strain>
    </source>
</reference>
<name>A0A182PNX6_9DIPT</name>
<dbReference type="SUPFAM" id="SSF56436">
    <property type="entry name" value="C-type lectin-like"/>
    <property type="match status" value="1"/>
</dbReference>
<feature type="chain" id="PRO_5008131669" description="C-type lectin domain-containing protein" evidence="1">
    <location>
        <begin position="25"/>
        <end position="153"/>
    </location>
</feature>
<evidence type="ECO:0000313" key="3">
    <source>
        <dbReference type="EnsemblMetazoa" id="AEPI008655-PA"/>
    </source>
</evidence>